<evidence type="ECO:0000256" key="12">
    <source>
        <dbReference type="PROSITE-ProRule" id="PRU10141"/>
    </source>
</evidence>
<dbReference type="OrthoDB" id="2914378at2759"/>
<feature type="active site" description="Proton acceptor" evidence="10">
    <location>
        <position position="128"/>
    </location>
</feature>
<evidence type="ECO:0000256" key="3">
    <source>
        <dbReference type="ARBA" id="ARBA00022527"/>
    </source>
</evidence>
<dbReference type="EMBL" id="KE123965">
    <property type="protein sequence ID" value="EPB87622.1"/>
    <property type="molecule type" value="Genomic_DNA"/>
</dbReference>
<dbReference type="AlphaFoldDB" id="S2JGI8"/>
<evidence type="ECO:0000256" key="11">
    <source>
        <dbReference type="PIRSR" id="PIRSR000615-3"/>
    </source>
</evidence>
<dbReference type="GO" id="GO:0005524">
    <property type="term" value="F:ATP binding"/>
    <property type="evidence" value="ECO:0007669"/>
    <property type="project" value="UniProtKB-UniRule"/>
</dbReference>
<dbReference type="InterPro" id="IPR011009">
    <property type="entry name" value="Kinase-like_dom_sf"/>
</dbReference>
<evidence type="ECO:0000259" key="14">
    <source>
        <dbReference type="PROSITE" id="PS50011"/>
    </source>
</evidence>
<dbReference type="InterPro" id="IPR000719">
    <property type="entry name" value="Prot_kinase_dom"/>
</dbReference>
<evidence type="ECO:0000256" key="7">
    <source>
        <dbReference type="ARBA" id="ARBA00022840"/>
    </source>
</evidence>
<proteinExistence type="inferred from homology"/>
<dbReference type="InParanoid" id="S2JGI8"/>
<organism evidence="15 16">
    <name type="scientific">Mucor circinelloides f. circinelloides (strain 1006PhL)</name>
    <name type="common">Mucormycosis agent</name>
    <name type="synonym">Calyptromyces circinelloides</name>
    <dbReference type="NCBI Taxonomy" id="1220926"/>
    <lineage>
        <taxon>Eukaryota</taxon>
        <taxon>Fungi</taxon>
        <taxon>Fungi incertae sedis</taxon>
        <taxon>Mucoromycota</taxon>
        <taxon>Mucoromycotina</taxon>
        <taxon>Mucoromycetes</taxon>
        <taxon>Mucorales</taxon>
        <taxon>Mucorineae</taxon>
        <taxon>Mucoraceae</taxon>
        <taxon>Mucor</taxon>
    </lineage>
</organism>
<keyword evidence="11" id="KW-0460">Magnesium</keyword>
<feature type="binding site" evidence="11">
    <location>
        <position position="146"/>
    </location>
    <ligand>
        <name>Mg(2+)</name>
        <dbReference type="ChEBI" id="CHEBI:18420"/>
    </ligand>
</feature>
<comment type="catalytic activity">
    <reaction evidence="8">
        <text>L-threonyl-[protein] + ATP = O-phospho-L-threonyl-[protein] + ADP + H(+)</text>
        <dbReference type="Rhea" id="RHEA:46608"/>
        <dbReference type="Rhea" id="RHEA-COMP:11060"/>
        <dbReference type="Rhea" id="RHEA-COMP:11605"/>
        <dbReference type="ChEBI" id="CHEBI:15378"/>
        <dbReference type="ChEBI" id="CHEBI:30013"/>
        <dbReference type="ChEBI" id="CHEBI:30616"/>
        <dbReference type="ChEBI" id="CHEBI:61977"/>
        <dbReference type="ChEBI" id="CHEBI:456216"/>
        <dbReference type="EC" id="2.7.11.1"/>
    </reaction>
</comment>
<keyword evidence="6 15" id="KW-0418">Kinase</keyword>
<dbReference type="Gene3D" id="1.10.510.10">
    <property type="entry name" value="Transferase(Phosphotransferase) domain 1"/>
    <property type="match status" value="1"/>
</dbReference>
<dbReference type="STRING" id="1220926.S2JGI8"/>
<feature type="binding site" evidence="11">
    <location>
        <position position="133"/>
    </location>
    <ligand>
        <name>Mg(2+)</name>
        <dbReference type="ChEBI" id="CHEBI:18420"/>
    </ligand>
</feature>
<dbReference type="PROSITE" id="PS50011">
    <property type="entry name" value="PROTEIN_KINASE_DOM"/>
    <property type="match status" value="1"/>
</dbReference>
<evidence type="ECO:0000256" key="5">
    <source>
        <dbReference type="ARBA" id="ARBA00022741"/>
    </source>
</evidence>
<dbReference type="eggNOG" id="KOG0578">
    <property type="taxonomic scope" value="Eukaryota"/>
</dbReference>
<gene>
    <name evidence="15" type="ORF">HMPREF1544_05606</name>
</gene>
<reference evidence="16" key="1">
    <citation type="submission" date="2013-05" db="EMBL/GenBank/DDBJ databases">
        <title>The Genome sequence of Mucor circinelloides f. circinelloides 1006PhL.</title>
        <authorList>
            <consortium name="The Broad Institute Genomics Platform"/>
            <person name="Cuomo C."/>
            <person name="Earl A."/>
            <person name="Findley K."/>
            <person name="Lee S.C."/>
            <person name="Walker B."/>
            <person name="Young S."/>
            <person name="Zeng Q."/>
            <person name="Gargeya S."/>
            <person name="Fitzgerald M."/>
            <person name="Haas B."/>
            <person name="Abouelleil A."/>
            <person name="Allen A.W."/>
            <person name="Alvarado L."/>
            <person name="Arachchi H.M."/>
            <person name="Berlin A.M."/>
            <person name="Chapman S.B."/>
            <person name="Gainer-Dewar J."/>
            <person name="Goldberg J."/>
            <person name="Griggs A."/>
            <person name="Gujja S."/>
            <person name="Hansen M."/>
            <person name="Howarth C."/>
            <person name="Imamovic A."/>
            <person name="Ireland A."/>
            <person name="Larimer J."/>
            <person name="McCowan C."/>
            <person name="Murphy C."/>
            <person name="Pearson M."/>
            <person name="Poon T.W."/>
            <person name="Priest M."/>
            <person name="Roberts A."/>
            <person name="Saif S."/>
            <person name="Shea T."/>
            <person name="Sisk P."/>
            <person name="Sykes S."/>
            <person name="Wortman J."/>
            <person name="Nusbaum C."/>
            <person name="Birren B."/>
        </authorList>
    </citation>
    <scope>NUCLEOTIDE SEQUENCE [LARGE SCALE GENOMIC DNA]</scope>
    <source>
        <strain evidence="16">1006PhL</strain>
    </source>
</reference>
<dbReference type="Proteomes" id="UP000014254">
    <property type="component" value="Unassembled WGS sequence"/>
</dbReference>
<evidence type="ECO:0000256" key="4">
    <source>
        <dbReference type="ARBA" id="ARBA00022679"/>
    </source>
</evidence>
<dbReference type="GO" id="GO:0005737">
    <property type="term" value="C:cytoplasm"/>
    <property type="evidence" value="ECO:0007669"/>
    <property type="project" value="TreeGrafter"/>
</dbReference>
<dbReference type="Pfam" id="PF00069">
    <property type="entry name" value="Pkinase"/>
    <property type="match status" value="1"/>
</dbReference>
<keyword evidence="16" id="KW-1185">Reference proteome</keyword>
<sequence>MPKTRYIGSKEIGTGVNGAVVQVQVKNSNNNQLSKLALKRCKLDSDREYRTAIVRELRIMSSGHFNLIKLREVSVFRNEVWIAMDLMRCSVFAVLCARGLPEDCAIYIARETLNALSFLHSKGFIHRDVKCENLLVGYNGEIKLADFGLATSTKHVNRERLGTAKWMAPEVIRETVYNEKVDLWSLGITLIEMMDRVPPHYNIKNDEKVFSKILEDPSPTFTYSYPTIYCTGLVAWLLEDDPANRPTAKDVITELDLHLEQGLLKTVTAQELTNFIVKTLKP</sequence>
<dbReference type="SUPFAM" id="SSF56112">
    <property type="entry name" value="Protein kinase-like (PK-like)"/>
    <property type="match status" value="1"/>
</dbReference>
<comment type="similarity">
    <text evidence="1">Belongs to the protein kinase superfamily. STE Ser/Thr protein kinase family. STE20 subfamily.</text>
</comment>
<dbReference type="OMA" id="PPHYNIK"/>
<keyword evidence="5 12" id="KW-0547">Nucleotide-binding</keyword>
<keyword evidence="4" id="KW-0808">Transferase</keyword>
<dbReference type="InterPro" id="IPR008271">
    <property type="entry name" value="Ser/Thr_kinase_AS"/>
</dbReference>
<dbReference type="PANTHER" id="PTHR48012">
    <property type="entry name" value="STERILE20-LIKE KINASE, ISOFORM B-RELATED"/>
    <property type="match status" value="1"/>
</dbReference>
<dbReference type="PROSITE" id="PS00107">
    <property type="entry name" value="PROTEIN_KINASE_ATP"/>
    <property type="match status" value="1"/>
</dbReference>
<evidence type="ECO:0000256" key="2">
    <source>
        <dbReference type="ARBA" id="ARBA00012513"/>
    </source>
</evidence>
<evidence type="ECO:0000256" key="6">
    <source>
        <dbReference type="ARBA" id="ARBA00022777"/>
    </source>
</evidence>
<comment type="catalytic activity">
    <reaction evidence="9">
        <text>L-seryl-[protein] + ATP = O-phospho-L-seryl-[protein] + ADP + H(+)</text>
        <dbReference type="Rhea" id="RHEA:17989"/>
        <dbReference type="Rhea" id="RHEA-COMP:9863"/>
        <dbReference type="Rhea" id="RHEA-COMP:11604"/>
        <dbReference type="ChEBI" id="CHEBI:15378"/>
        <dbReference type="ChEBI" id="CHEBI:29999"/>
        <dbReference type="ChEBI" id="CHEBI:30616"/>
        <dbReference type="ChEBI" id="CHEBI:83421"/>
        <dbReference type="ChEBI" id="CHEBI:456216"/>
        <dbReference type="EC" id="2.7.11.1"/>
    </reaction>
</comment>
<evidence type="ECO:0000313" key="16">
    <source>
        <dbReference type="Proteomes" id="UP000014254"/>
    </source>
</evidence>
<evidence type="ECO:0000256" key="9">
    <source>
        <dbReference type="ARBA" id="ARBA00048679"/>
    </source>
</evidence>
<evidence type="ECO:0000313" key="15">
    <source>
        <dbReference type="EMBL" id="EPB87622.1"/>
    </source>
</evidence>
<name>S2JGI8_MUCC1</name>
<dbReference type="VEuPathDB" id="FungiDB:HMPREF1544_05606"/>
<dbReference type="PANTHER" id="PTHR48012:SF10">
    <property type="entry name" value="FI20177P1"/>
    <property type="match status" value="1"/>
</dbReference>
<accession>S2JGI8</accession>
<dbReference type="PROSITE" id="PS00108">
    <property type="entry name" value="PROTEIN_KINASE_ST"/>
    <property type="match status" value="1"/>
</dbReference>
<keyword evidence="3 13" id="KW-0723">Serine/threonine-protein kinase</keyword>
<dbReference type="SMART" id="SM00220">
    <property type="entry name" value="S_TKc"/>
    <property type="match status" value="1"/>
</dbReference>
<dbReference type="InterPro" id="IPR050629">
    <property type="entry name" value="STE20/SPS1-PAK"/>
</dbReference>
<keyword evidence="7 12" id="KW-0067">ATP-binding</keyword>
<feature type="domain" description="Protein kinase" evidence="14">
    <location>
        <begin position="6"/>
        <end position="259"/>
    </location>
</feature>
<dbReference type="GO" id="GO:0004674">
    <property type="term" value="F:protein serine/threonine kinase activity"/>
    <property type="evidence" value="ECO:0007669"/>
    <property type="project" value="UniProtKB-KW"/>
</dbReference>
<keyword evidence="11" id="KW-0479">Metal-binding</keyword>
<protein>
    <recommendedName>
        <fullName evidence="2">non-specific serine/threonine protein kinase</fullName>
        <ecNumber evidence="2">2.7.11.1</ecNumber>
    </recommendedName>
</protein>
<dbReference type="InterPro" id="IPR017441">
    <property type="entry name" value="Protein_kinase_ATP_BS"/>
</dbReference>
<feature type="binding site" evidence="12">
    <location>
        <position position="39"/>
    </location>
    <ligand>
        <name>ATP</name>
        <dbReference type="ChEBI" id="CHEBI:30616"/>
    </ligand>
</feature>
<evidence type="ECO:0000256" key="13">
    <source>
        <dbReference type="RuleBase" id="RU000304"/>
    </source>
</evidence>
<evidence type="ECO:0000256" key="10">
    <source>
        <dbReference type="PIRSR" id="PIRSR000615-1"/>
    </source>
</evidence>
<evidence type="ECO:0000256" key="8">
    <source>
        <dbReference type="ARBA" id="ARBA00047899"/>
    </source>
</evidence>
<evidence type="ECO:0000256" key="1">
    <source>
        <dbReference type="ARBA" id="ARBA00008874"/>
    </source>
</evidence>
<dbReference type="GO" id="GO:0046872">
    <property type="term" value="F:metal ion binding"/>
    <property type="evidence" value="ECO:0007669"/>
    <property type="project" value="UniProtKB-KW"/>
</dbReference>
<dbReference type="EC" id="2.7.11.1" evidence="2"/>